<dbReference type="Proteomes" id="UP000054558">
    <property type="component" value="Unassembled WGS sequence"/>
</dbReference>
<feature type="transmembrane region" description="Helical" evidence="1">
    <location>
        <begin position="82"/>
        <end position="105"/>
    </location>
</feature>
<dbReference type="InterPro" id="IPR040229">
    <property type="entry name" value="At3g27390-like"/>
</dbReference>
<sequence length="310" mass="34647">MLRGSGERSIVTEFRQRSLSAFVVWTFQGVVYVLVRLCRSLVASVTLSIGNLLVAVALLPHDAVITYWTLVRTRVLGRNVKILALLLLLVPLVAWPFAVLTASVIGGPVLVIFGQVVYGDAFQRRPILLSALECIKDFASWNYDNYFGYLREFRERAVEKPYDISLLHLAECIFAGVLGMLVDGTLVTALALRSFFPILWFNLRRTWSSEGILSRKGAVFFSIIWPFILLAMVLMAMLGGFVAGLGASVIVWEEQDVHMGFKYIVAAAAEFDEVFRRWSGEDVVLLKPSYSTRASTASEMFSFRILKGSI</sequence>
<dbReference type="AlphaFoldDB" id="A0A1Y1HRN5"/>
<keyword evidence="3" id="KW-1185">Reference proteome</keyword>
<accession>A0A1Y1HRN5</accession>
<feature type="transmembrane region" description="Helical" evidence="1">
    <location>
        <begin position="21"/>
        <end position="42"/>
    </location>
</feature>
<reference evidence="2 3" key="1">
    <citation type="journal article" date="2014" name="Nat. Commun.">
        <title>Klebsormidium flaccidum genome reveals primary factors for plant terrestrial adaptation.</title>
        <authorList>
            <person name="Hori K."/>
            <person name="Maruyama F."/>
            <person name="Fujisawa T."/>
            <person name="Togashi T."/>
            <person name="Yamamoto N."/>
            <person name="Seo M."/>
            <person name="Sato S."/>
            <person name="Yamada T."/>
            <person name="Mori H."/>
            <person name="Tajima N."/>
            <person name="Moriyama T."/>
            <person name="Ikeuchi M."/>
            <person name="Watanabe M."/>
            <person name="Wada H."/>
            <person name="Kobayashi K."/>
            <person name="Saito M."/>
            <person name="Masuda T."/>
            <person name="Sasaki-Sekimoto Y."/>
            <person name="Mashiguchi K."/>
            <person name="Awai K."/>
            <person name="Shimojima M."/>
            <person name="Masuda S."/>
            <person name="Iwai M."/>
            <person name="Nobusawa T."/>
            <person name="Narise T."/>
            <person name="Kondo S."/>
            <person name="Saito H."/>
            <person name="Sato R."/>
            <person name="Murakawa M."/>
            <person name="Ihara Y."/>
            <person name="Oshima-Yamada Y."/>
            <person name="Ohtaka K."/>
            <person name="Satoh M."/>
            <person name="Sonobe K."/>
            <person name="Ishii M."/>
            <person name="Ohtani R."/>
            <person name="Kanamori-Sato M."/>
            <person name="Honoki R."/>
            <person name="Miyazaki D."/>
            <person name="Mochizuki H."/>
            <person name="Umetsu J."/>
            <person name="Higashi K."/>
            <person name="Shibata D."/>
            <person name="Kamiya Y."/>
            <person name="Sato N."/>
            <person name="Nakamura Y."/>
            <person name="Tabata S."/>
            <person name="Ida S."/>
            <person name="Kurokawa K."/>
            <person name="Ohta H."/>
        </authorList>
    </citation>
    <scope>NUCLEOTIDE SEQUENCE [LARGE SCALE GENOMIC DNA]</scope>
    <source>
        <strain evidence="2 3">NIES-2285</strain>
    </source>
</reference>
<name>A0A1Y1HRN5_KLENI</name>
<evidence type="ECO:0000256" key="1">
    <source>
        <dbReference type="SAM" id="Phobius"/>
    </source>
</evidence>
<organism evidence="2 3">
    <name type="scientific">Klebsormidium nitens</name>
    <name type="common">Green alga</name>
    <name type="synonym">Ulothrix nitens</name>
    <dbReference type="NCBI Taxonomy" id="105231"/>
    <lineage>
        <taxon>Eukaryota</taxon>
        <taxon>Viridiplantae</taxon>
        <taxon>Streptophyta</taxon>
        <taxon>Klebsormidiophyceae</taxon>
        <taxon>Klebsormidiales</taxon>
        <taxon>Klebsormidiaceae</taxon>
        <taxon>Klebsormidium</taxon>
    </lineage>
</organism>
<keyword evidence="1" id="KW-0472">Membrane</keyword>
<dbReference type="EMBL" id="DF237025">
    <property type="protein sequence ID" value="GAQ81290.1"/>
    <property type="molecule type" value="Genomic_DNA"/>
</dbReference>
<feature type="transmembrane region" description="Helical" evidence="1">
    <location>
        <begin position="173"/>
        <end position="196"/>
    </location>
</feature>
<evidence type="ECO:0000313" key="2">
    <source>
        <dbReference type="EMBL" id="GAQ81290.1"/>
    </source>
</evidence>
<keyword evidence="1" id="KW-0812">Transmembrane</keyword>
<protein>
    <recommendedName>
        <fullName evidence="4">Transmembrane protein</fullName>
    </recommendedName>
</protein>
<feature type="transmembrane region" description="Helical" evidence="1">
    <location>
        <begin position="48"/>
        <end position="70"/>
    </location>
</feature>
<feature type="transmembrane region" description="Helical" evidence="1">
    <location>
        <begin position="217"/>
        <end position="250"/>
    </location>
</feature>
<evidence type="ECO:0000313" key="3">
    <source>
        <dbReference type="Proteomes" id="UP000054558"/>
    </source>
</evidence>
<dbReference type="PANTHER" id="PTHR31133:SF12">
    <property type="entry name" value="MEMBRANE PROTEIN"/>
    <property type="match status" value="1"/>
</dbReference>
<keyword evidence="1" id="KW-1133">Transmembrane helix</keyword>
<proteinExistence type="predicted"/>
<dbReference type="OMA" id="FINHIKW"/>
<dbReference type="OrthoDB" id="1054248at2759"/>
<dbReference type="PANTHER" id="PTHR31133">
    <property type="entry name" value="MEMBRANE PROTEIN"/>
    <property type="match status" value="1"/>
</dbReference>
<evidence type="ECO:0008006" key="4">
    <source>
        <dbReference type="Google" id="ProtNLM"/>
    </source>
</evidence>
<gene>
    <name evidence="2" type="ORF">KFL_000760190</name>
</gene>